<keyword evidence="1" id="KW-0472">Membrane</keyword>
<evidence type="ECO:0000256" key="1">
    <source>
        <dbReference type="SAM" id="Phobius"/>
    </source>
</evidence>
<dbReference type="Pfam" id="PF07963">
    <property type="entry name" value="N_methyl"/>
    <property type="match status" value="1"/>
</dbReference>
<evidence type="ECO:0000313" key="2">
    <source>
        <dbReference type="EMBL" id="KKT81965.1"/>
    </source>
</evidence>
<gene>
    <name evidence="2" type="ORF">UW78_C0004G0013</name>
</gene>
<name>A0A0G1KEH8_9BACT</name>
<organism evidence="2 3">
    <name type="scientific">Candidatus Azambacteria bacterium GW2011_GWA1_44_9</name>
    <dbReference type="NCBI Taxonomy" id="1618610"/>
    <lineage>
        <taxon>Bacteria</taxon>
        <taxon>Candidatus Azamiibacteriota</taxon>
    </lineage>
</organism>
<dbReference type="InterPro" id="IPR012902">
    <property type="entry name" value="N_methyl_site"/>
</dbReference>
<dbReference type="AlphaFoldDB" id="A0A0G1KEH8"/>
<comment type="caution">
    <text evidence="2">The sequence shown here is derived from an EMBL/GenBank/DDBJ whole genome shotgun (WGS) entry which is preliminary data.</text>
</comment>
<dbReference type="NCBIfam" id="TIGR02532">
    <property type="entry name" value="IV_pilin_GFxxxE"/>
    <property type="match status" value="1"/>
</dbReference>
<sequence length="163" mass="17869">MKIFVSFQKQRGFGLVEMLIGAAVLSTSLLGISSFFQKTLEVSSLTQSAVQGDYLLEEGVEVVKLFRDAGYANNIVKLSTTTPTYLAWDGTNWATSTINVFIGGKFERKITVSEVKRNVSEDISDTGILDPNTRLVAVSVAWNVKGATTTKTIQTYITNIFNN</sequence>
<keyword evidence="1" id="KW-0812">Transmembrane</keyword>
<reference evidence="2 3" key="1">
    <citation type="journal article" date="2015" name="Nature">
        <title>rRNA introns, odd ribosomes, and small enigmatic genomes across a large radiation of phyla.</title>
        <authorList>
            <person name="Brown C.T."/>
            <person name="Hug L.A."/>
            <person name="Thomas B.C."/>
            <person name="Sharon I."/>
            <person name="Castelle C.J."/>
            <person name="Singh A."/>
            <person name="Wilkins M.J."/>
            <person name="Williams K.H."/>
            <person name="Banfield J.F."/>
        </authorList>
    </citation>
    <scope>NUCLEOTIDE SEQUENCE [LARGE SCALE GENOMIC DNA]</scope>
</reference>
<dbReference type="Proteomes" id="UP000034595">
    <property type="component" value="Unassembled WGS sequence"/>
</dbReference>
<evidence type="ECO:0000313" key="3">
    <source>
        <dbReference type="Proteomes" id="UP000034595"/>
    </source>
</evidence>
<dbReference type="EMBL" id="LCJQ01000004">
    <property type="protein sequence ID" value="KKT81965.1"/>
    <property type="molecule type" value="Genomic_DNA"/>
</dbReference>
<feature type="transmembrane region" description="Helical" evidence="1">
    <location>
        <begin position="12"/>
        <end position="36"/>
    </location>
</feature>
<evidence type="ECO:0008006" key="4">
    <source>
        <dbReference type="Google" id="ProtNLM"/>
    </source>
</evidence>
<keyword evidence="1" id="KW-1133">Transmembrane helix</keyword>
<accession>A0A0G1KEH8</accession>
<protein>
    <recommendedName>
        <fullName evidence="4">Prepilin-type N-terminal cleavage/methylation domain-containing protein</fullName>
    </recommendedName>
</protein>
<proteinExistence type="predicted"/>